<evidence type="ECO:0000313" key="1">
    <source>
        <dbReference type="EMBL" id="EGY51952.1"/>
    </source>
</evidence>
<accession>G4CJS9</accession>
<proteinExistence type="predicted"/>
<comment type="caution">
    <text evidence="1">The sequence shown here is derived from an EMBL/GenBank/DDBJ whole genome shotgun (WGS) entry which is preliminary data.</text>
</comment>
<reference evidence="1 2" key="1">
    <citation type="submission" date="2011-05" db="EMBL/GenBank/DDBJ databases">
        <authorList>
            <person name="Muzny D."/>
            <person name="Qin X."/>
            <person name="Deng J."/>
            <person name="Jiang H."/>
            <person name="Liu Y."/>
            <person name="Qu J."/>
            <person name="Song X.-Z."/>
            <person name="Zhang L."/>
            <person name="Thornton R."/>
            <person name="Coyle M."/>
            <person name="Francisco L."/>
            <person name="Jackson L."/>
            <person name="Javaid M."/>
            <person name="Korchina V."/>
            <person name="Kovar C."/>
            <person name="Mata R."/>
            <person name="Mathew T."/>
            <person name="Ngo R."/>
            <person name="Nguyen L."/>
            <person name="Nguyen N."/>
            <person name="Okwuonu G."/>
            <person name="Ongeri F."/>
            <person name="Pham C."/>
            <person name="Simmons D."/>
            <person name="Wilczek-Boney K."/>
            <person name="Hale W."/>
            <person name="Jakkamsetti A."/>
            <person name="Pham P."/>
            <person name="Ruth R."/>
            <person name="San Lucas F."/>
            <person name="Warren J."/>
            <person name="Zhang J."/>
            <person name="Zhao Z."/>
            <person name="Zhou C."/>
            <person name="Zhu D."/>
            <person name="Lee S."/>
            <person name="Bess C."/>
            <person name="Blankenburg K."/>
            <person name="Forbes L."/>
            <person name="Fu Q."/>
            <person name="Gubbala S."/>
            <person name="Hirani K."/>
            <person name="Jayaseelan J.C."/>
            <person name="Lara F."/>
            <person name="Munidasa M."/>
            <person name="Palculict T."/>
            <person name="Patil S."/>
            <person name="Pu L.-L."/>
            <person name="Saada N."/>
            <person name="Tang L."/>
            <person name="Weissenberger G."/>
            <person name="Zhu Y."/>
            <person name="Hemphill L."/>
            <person name="Shang Y."/>
            <person name="Youmans B."/>
            <person name="Ayvaz T."/>
            <person name="Ross M."/>
            <person name="Santibanez J."/>
            <person name="Aqrawi P."/>
            <person name="Gross S."/>
            <person name="Joshi V."/>
            <person name="Fowler G."/>
            <person name="Nazareth L."/>
            <person name="Reid J."/>
            <person name="Worley K."/>
            <person name="Petrosino J."/>
            <person name="Highlander S."/>
            <person name="Gibbs R."/>
        </authorList>
    </citation>
    <scope>NUCLEOTIDE SEQUENCE [LARGE SCALE GENOMIC DNA]</scope>
    <source>
        <strain evidence="1 2">871</strain>
    </source>
</reference>
<gene>
    <name evidence="1" type="ORF">HMPREF9371_1869</name>
</gene>
<dbReference type="Proteomes" id="UP000003019">
    <property type="component" value="Unassembled WGS sequence"/>
</dbReference>
<name>G4CJS9_9NEIS</name>
<dbReference type="EMBL" id="AGAY01000063">
    <property type="protein sequence ID" value="EGY51952.1"/>
    <property type="molecule type" value="Genomic_DNA"/>
</dbReference>
<dbReference type="HOGENOM" id="CLU_3292971_0_0_4"/>
<sequence length="40" mass="4515">MYPISAPLSKQTTKNGNLFTILYENNSYFDLIAATPSSFR</sequence>
<organism evidence="1 2">
    <name type="scientific">Neisseria shayeganii 871</name>
    <dbReference type="NCBI Taxonomy" id="1032488"/>
    <lineage>
        <taxon>Bacteria</taxon>
        <taxon>Pseudomonadati</taxon>
        <taxon>Pseudomonadota</taxon>
        <taxon>Betaproteobacteria</taxon>
        <taxon>Neisseriales</taxon>
        <taxon>Neisseriaceae</taxon>
        <taxon>Neisseria</taxon>
    </lineage>
</organism>
<keyword evidence="2" id="KW-1185">Reference proteome</keyword>
<evidence type="ECO:0000313" key="2">
    <source>
        <dbReference type="Proteomes" id="UP000003019"/>
    </source>
</evidence>
<dbReference type="AlphaFoldDB" id="G4CJS9"/>
<protein>
    <submittedName>
        <fullName evidence="1">Uncharacterized protein</fullName>
    </submittedName>
</protein>
<dbReference type="STRING" id="1032488.HMPREF9371_1869"/>